<keyword evidence="2" id="KW-0812">Transmembrane</keyword>
<dbReference type="Proteomes" id="UP000295083">
    <property type="component" value="Unassembled WGS sequence"/>
</dbReference>
<dbReference type="GO" id="GO:0005886">
    <property type="term" value="C:plasma membrane"/>
    <property type="evidence" value="ECO:0007669"/>
    <property type="project" value="TreeGrafter"/>
</dbReference>
<evidence type="ECO:0000256" key="1">
    <source>
        <dbReference type="ARBA" id="ARBA00004167"/>
    </source>
</evidence>
<dbReference type="PROSITE" id="PS51212">
    <property type="entry name" value="WSC"/>
    <property type="match status" value="4"/>
</dbReference>
<dbReference type="SMART" id="SM00321">
    <property type="entry name" value="WSC"/>
    <property type="match status" value="4"/>
</dbReference>
<evidence type="ECO:0000256" key="3">
    <source>
        <dbReference type="ARBA" id="ARBA00022729"/>
    </source>
</evidence>
<dbReference type="AlphaFoldDB" id="A0A4R8Q184"/>
<evidence type="ECO:0000256" key="2">
    <source>
        <dbReference type="ARBA" id="ARBA00022692"/>
    </source>
</evidence>
<evidence type="ECO:0000256" key="7">
    <source>
        <dbReference type="SAM" id="SignalP"/>
    </source>
</evidence>
<dbReference type="PANTHER" id="PTHR24269">
    <property type="entry name" value="KREMEN PROTEIN"/>
    <property type="match status" value="1"/>
</dbReference>
<evidence type="ECO:0000256" key="6">
    <source>
        <dbReference type="ARBA" id="ARBA00023180"/>
    </source>
</evidence>
<feature type="chain" id="PRO_5020361435" evidence="7">
    <location>
        <begin position="24"/>
        <end position="435"/>
    </location>
</feature>
<feature type="domain" description="WSC" evidence="8">
    <location>
        <begin position="135"/>
        <end position="229"/>
    </location>
</feature>
<evidence type="ECO:0000259" key="8">
    <source>
        <dbReference type="PROSITE" id="PS51212"/>
    </source>
</evidence>
<gene>
    <name evidence="9" type="ORF">C8035_v002499</name>
</gene>
<dbReference type="InterPro" id="IPR051836">
    <property type="entry name" value="Kremen_rcpt"/>
</dbReference>
<sequence>MSFLTIKQVGLLAMPLLAPAVSALALSSWTHEGCHHEPLSHVRALKDKSTSSSGMCAGTCANFCAGYKYFGLEYGSECWCGNELTGGTFKVADNECNMPCSGGSGGAETCGAGDRLDIYVDNTWQAASSPAEAGTYKHMGCHTEGESGRALNRIGFASDTNTPESCALACAAQPEHYNYAGVEWGKECFCAETIRGGDWAPASECGKPCSGNRKQLCGEGGRLNIYAAVLPSVAAVPRYTHQGCKVDAQHYRLLEFGPRTAADDMTASKCASFCSAFDYFGVEFGRECFCSDAPTSDLAQVAAPEADCSFPCAGDGLALCGAKSRVNVYKKKAVVNPATVAGRWTYLECGVDVVGSRALGQAVFHDAAMDLELCAQKCEDFAYFGVEFGKKCFCGNTYTGTTAPASDCSKRCVGNDDQLCGAPDRISVYQKTPPA</sequence>
<feature type="signal peptide" evidence="7">
    <location>
        <begin position="1"/>
        <end position="23"/>
    </location>
</feature>
<dbReference type="PANTHER" id="PTHR24269:SF16">
    <property type="entry name" value="PROTEIN SLG1"/>
    <property type="match status" value="1"/>
</dbReference>
<dbReference type="Pfam" id="PF01822">
    <property type="entry name" value="WSC"/>
    <property type="match status" value="4"/>
</dbReference>
<protein>
    <submittedName>
        <fullName evidence="9">WSC domain-containing protein</fullName>
    </submittedName>
</protein>
<keyword evidence="3 7" id="KW-0732">Signal</keyword>
<name>A0A4R8Q184_9PEZI</name>
<reference evidence="9 10" key="1">
    <citation type="submission" date="2018-11" db="EMBL/GenBank/DDBJ databases">
        <title>Genome sequence and assembly of Colletotrichum spinosum.</title>
        <authorList>
            <person name="Gan P."/>
            <person name="Shirasu K."/>
        </authorList>
    </citation>
    <scope>NUCLEOTIDE SEQUENCE [LARGE SCALE GENOMIC DNA]</scope>
    <source>
        <strain evidence="9 10">CBS 515.97</strain>
    </source>
</reference>
<accession>A0A4R8Q184</accession>
<evidence type="ECO:0000256" key="4">
    <source>
        <dbReference type="ARBA" id="ARBA00022989"/>
    </source>
</evidence>
<proteinExistence type="predicted"/>
<organism evidence="9 10">
    <name type="scientific">Colletotrichum spinosum</name>
    <dbReference type="NCBI Taxonomy" id="1347390"/>
    <lineage>
        <taxon>Eukaryota</taxon>
        <taxon>Fungi</taxon>
        <taxon>Dikarya</taxon>
        <taxon>Ascomycota</taxon>
        <taxon>Pezizomycotina</taxon>
        <taxon>Sordariomycetes</taxon>
        <taxon>Hypocreomycetidae</taxon>
        <taxon>Glomerellales</taxon>
        <taxon>Glomerellaceae</taxon>
        <taxon>Colletotrichum</taxon>
        <taxon>Colletotrichum orbiculare species complex</taxon>
    </lineage>
</organism>
<evidence type="ECO:0000313" key="10">
    <source>
        <dbReference type="Proteomes" id="UP000295083"/>
    </source>
</evidence>
<keyword evidence="5" id="KW-0472">Membrane</keyword>
<feature type="domain" description="WSC" evidence="8">
    <location>
        <begin position="238"/>
        <end position="332"/>
    </location>
</feature>
<dbReference type="InterPro" id="IPR002889">
    <property type="entry name" value="WSC_carb-bd"/>
</dbReference>
<feature type="domain" description="WSC" evidence="8">
    <location>
        <begin position="343"/>
        <end position="432"/>
    </location>
</feature>
<keyword evidence="4" id="KW-1133">Transmembrane helix</keyword>
<evidence type="ECO:0000256" key="5">
    <source>
        <dbReference type="ARBA" id="ARBA00023136"/>
    </source>
</evidence>
<comment type="caution">
    <text evidence="9">The sequence shown here is derived from an EMBL/GenBank/DDBJ whole genome shotgun (WGS) entry which is preliminary data.</text>
</comment>
<keyword evidence="6" id="KW-0325">Glycoprotein</keyword>
<keyword evidence="10" id="KW-1185">Reference proteome</keyword>
<feature type="domain" description="WSC" evidence="8">
    <location>
        <begin position="28"/>
        <end position="122"/>
    </location>
</feature>
<evidence type="ECO:0000313" key="9">
    <source>
        <dbReference type="EMBL" id="TDZ30396.1"/>
    </source>
</evidence>
<comment type="subcellular location">
    <subcellularLocation>
        <location evidence="1">Membrane</location>
        <topology evidence="1">Single-pass membrane protein</topology>
    </subcellularLocation>
</comment>
<dbReference type="EMBL" id="QAPG01000132">
    <property type="protein sequence ID" value="TDZ30396.1"/>
    <property type="molecule type" value="Genomic_DNA"/>
</dbReference>